<keyword evidence="3" id="KW-1185">Reference proteome</keyword>
<dbReference type="OrthoDB" id="6238061at2"/>
<gene>
    <name evidence="2" type="ORF">SAMN05192555_106122</name>
</gene>
<dbReference type="EMBL" id="FNGH01000006">
    <property type="protein sequence ID" value="SDL69669.1"/>
    <property type="molecule type" value="Genomic_DNA"/>
</dbReference>
<reference evidence="3" key="1">
    <citation type="submission" date="2016-10" db="EMBL/GenBank/DDBJ databases">
        <authorList>
            <person name="Varghese N."/>
            <person name="Submissions S."/>
        </authorList>
    </citation>
    <scope>NUCLEOTIDE SEQUENCE [LARGE SCALE GENOMIC DNA]</scope>
    <source>
        <strain evidence="3">AAP</strain>
    </source>
</reference>
<dbReference type="RefSeq" id="WP_089658213.1">
    <property type="nucleotide sequence ID" value="NZ_FNGH01000006.1"/>
</dbReference>
<accession>A0A1G9M605</accession>
<protein>
    <submittedName>
        <fullName evidence="2">Outer membrane protein, YaiO family</fullName>
    </submittedName>
</protein>
<sequence>MRGARLGRPLALALLLIGAEAVAEERRLEGEISYRYDSLDSGFDDWQTQRLDLQSTRPGDTTWYGAALRERRFGTWDEGLELGAAVPLDDNWVLQPEVGRTFGADFLPEWYADLRLQRRLPQGFVGSASLRRTRYDASRVDRLALGAERYWGNWRAAYTLNVSDVQGAGNPVGHAVALDRYYQERSVIGVRASVGREEEGLPGGRVVTSDVTALAVRGRHWLDDDWAVSWELGSLSQGDLYDRHGIQLGVRHAF</sequence>
<dbReference type="AlphaFoldDB" id="A0A1G9M605"/>
<evidence type="ECO:0000259" key="1">
    <source>
        <dbReference type="Pfam" id="PF19413"/>
    </source>
</evidence>
<dbReference type="Proteomes" id="UP000199107">
    <property type="component" value="Unassembled WGS sequence"/>
</dbReference>
<evidence type="ECO:0000313" key="2">
    <source>
        <dbReference type="EMBL" id="SDL69669.1"/>
    </source>
</evidence>
<name>A0A1G9M605_9GAMM</name>
<dbReference type="NCBIfam" id="TIGR04390">
    <property type="entry name" value="OMP_YaiO_dom"/>
    <property type="match status" value="1"/>
</dbReference>
<dbReference type="Pfam" id="PF19413">
    <property type="entry name" value="YaiO"/>
    <property type="match status" value="1"/>
</dbReference>
<feature type="domain" description="YaiO beta-barrel" evidence="1">
    <location>
        <begin position="31"/>
        <end position="198"/>
    </location>
</feature>
<proteinExistence type="predicted"/>
<dbReference type="STRING" id="48727.SAMN05192555_106122"/>
<dbReference type="InterPro" id="IPR030887">
    <property type="entry name" value="Beta-barrel_YaiO"/>
</dbReference>
<organism evidence="2 3">
    <name type="scientific">Franzmannia pantelleriensis</name>
    <dbReference type="NCBI Taxonomy" id="48727"/>
    <lineage>
        <taxon>Bacteria</taxon>
        <taxon>Pseudomonadati</taxon>
        <taxon>Pseudomonadota</taxon>
        <taxon>Gammaproteobacteria</taxon>
        <taxon>Oceanospirillales</taxon>
        <taxon>Halomonadaceae</taxon>
        <taxon>Franzmannia</taxon>
    </lineage>
</organism>
<evidence type="ECO:0000313" key="3">
    <source>
        <dbReference type="Proteomes" id="UP000199107"/>
    </source>
</evidence>